<name>A0A1M5YN37_9FIRM</name>
<keyword evidence="1" id="KW-1133">Transmembrane helix</keyword>
<keyword evidence="1" id="KW-0472">Membrane</keyword>
<dbReference type="GO" id="GO:0005975">
    <property type="term" value="P:carbohydrate metabolic process"/>
    <property type="evidence" value="ECO:0007669"/>
    <property type="project" value="InterPro"/>
</dbReference>
<gene>
    <name evidence="2" type="ORF">SAMN02745180_02286</name>
</gene>
<keyword evidence="3" id="KW-1185">Reference proteome</keyword>
<dbReference type="PANTHER" id="PTHR30105">
    <property type="entry name" value="UNCHARACTERIZED YIBQ-RELATED"/>
    <property type="match status" value="1"/>
</dbReference>
<dbReference type="AlphaFoldDB" id="A0A1M5YN37"/>
<accession>A0A1M5YN37</accession>
<organism evidence="2 3">
    <name type="scientific">Sporanaerobacter acetigenes DSM 13106</name>
    <dbReference type="NCBI Taxonomy" id="1123281"/>
    <lineage>
        <taxon>Bacteria</taxon>
        <taxon>Bacillati</taxon>
        <taxon>Bacillota</taxon>
        <taxon>Tissierellia</taxon>
        <taxon>Tissierellales</taxon>
        <taxon>Sporanaerobacteraceae</taxon>
        <taxon>Sporanaerobacter</taxon>
    </lineage>
</organism>
<reference evidence="2 3" key="1">
    <citation type="submission" date="2016-11" db="EMBL/GenBank/DDBJ databases">
        <authorList>
            <person name="Jaros S."/>
            <person name="Januszkiewicz K."/>
            <person name="Wedrychowicz H."/>
        </authorList>
    </citation>
    <scope>NUCLEOTIDE SEQUENCE [LARGE SCALE GENOMIC DNA]</scope>
    <source>
        <strain evidence="2 3">DSM 13106</strain>
    </source>
</reference>
<dbReference type="CDD" id="cd10936">
    <property type="entry name" value="CE4_DAC2"/>
    <property type="match status" value="1"/>
</dbReference>
<dbReference type="EMBL" id="FQXR01000013">
    <property type="protein sequence ID" value="SHI12993.1"/>
    <property type="molecule type" value="Genomic_DNA"/>
</dbReference>
<keyword evidence="1" id="KW-0812">Transmembrane</keyword>
<dbReference type="InterPro" id="IPR011330">
    <property type="entry name" value="Glyco_hydro/deAcase_b/a-brl"/>
</dbReference>
<proteinExistence type="predicted"/>
<evidence type="ECO:0000256" key="1">
    <source>
        <dbReference type="SAM" id="Phobius"/>
    </source>
</evidence>
<evidence type="ECO:0000313" key="3">
    <source>
        <dbReference type="Proteomes" id="UP000184389"/>
    </source>
</evidence>
<evidence type="ECO:0000313" key="2">
    <source>
        <dbReference type="EMBL" id="SHI12993.1"/>
    </source>
</evidence>
<feature type="transmembrane region" description="Helical" evidence="1">
    <location>
        <begin position="12"/>
        <end position="29"/>
    </location>
</feature>
<dbReference type="InterPro" id="IPR006837">
    <property type="entry name" value="Divergent_DAC"/>
</dbReference>
<sequence length="267" mass="30013">MYIHFNKKTLMILIVILIFIGLGLFNLFIKPKTTCTSSCPKAYVALVIDDLGNHGDGIDELMKLDIPITVAVMPFLEYTQEDANRSHEAGFEVILHLPMEPEKGLLSWLGPRPITCNKSNEEVREIVEDGLEEVKWAKGINNHMGSKVMKDERIVTEVLKIAKEKELFFLDSKTGEYSVAEEITSNLGVVYFARDVFLDNSKNIEDIEGSMDKLADIAFNRGYSIGIGHIGGQGGKTTVAAINKKSKEMKKRGIEFIYLSELKKYFK</sequence>
<dbReference type="RefSeq" id="WP_072744930.1">
    <property type="nucleotide sequence ID" value="NZ_FQXR01000013.1"/>
</dbReference>
<dbReference type="STRING" id="1123281.SAMN02745180_02286"/>
<dbReference type="PANTHER" id="PTHR30105:SF2">
    <property type="entry name" value="DIVERGENT POLYSACCHARIDE DEACETYLASE SUPERFAMILY"/>
    <property type="match status" value="1"/>
</dbReference>
<dbReference type="SUPFAM" id="SSF88713">
    <property type="entry name" value="Glycoside hydrolase/deacetylase"/>
    <property type="match status" value="1"/>
</dbReference>
<dbReference type="Pfam" id="PF04748">
    <property type="entry name" value="Polysacc_deac_2"/>
    <property type="match status" value="1"/>
</dbReference>
<protein>
    <recommendedName>
        <fullName evidence="4">Divergent polysaccharide deacetylase</fullName>
    </recommendedName>
</protein>
<dbReference type="OrthoDB" id="9784811at2"/>
<dbReference type="Proteomes" id="UP000184389">
    <property type="component" value="Unassembled WGS sequence"/>
</dbReference>
<dbReference type="Gene3D" id="3.20.20.370">
    <property type="entry name" value="Glycoside hydrolase/deacetylase"/>
    <property type="match status" value="1"/>
</dbReference>
<evidence type="ECO:0008006" key="4">
    <source>
        <dbReference type="Google" id="ProtNLM"/>
    </source>
</evidence>